<organism evidence="2 3">
    <name type="scientific">Mytilus coruscus</name>
    <name type="common">Sea mussel</name>
    <dbReference type="NCBI Taxonomy" id="42192"/>
    <lineage>
        <taxon>Eukaryota</taxon>
        <taxon>Metazoa</taxon>
        <taxon>Spiralia</taxon>
        <taxon>Lophotrochozoa</taxon>
        <taxon>Mollusca</taxon>
        <taxon>Bivalvia</taxon>
        <taxon>Autobranchia</taxon>
        <taxon>Pteriomorphia</taxon>
        <taxon>Mytilida</taxon>
        <taxon>Mytiloidea</taxon>
        <taxon>Mytilidae</taxon>
        <taxon>Mytilinae</taxon>
        <taxon>Mytilus</taxon>
    </lineage>
</organism>
<feature type="compositionally biased region" description="Polar residues" evidence="1">
    <location>
        <begin position="409"/>
        <end position="418"/>
    </location>
</feature>
<sequence length="775" mass="88475">MDTYLTAEKDKSEHSTRLSWHMRRGIRTSHFRCLINSMALEVANYPGPRTAPGGLRRFYNRGSETPRNTQSQNEPEQAIEATIEIDYDLLVSNVENMLTADKKLLKKELRPKDLLVKSNPALFGNMHPDITNPRDMYNFLSRRKFPKIADDVSFSGQKSNYEERLQRSSSFKDLNKSSNAKMQKKYHFHSHVDLSLMEKKDPSLAALNSNAPYFGPEDMARLPEREKTMMTNFNLPSLNEVGNETGIADVNEPGNKAVSLPVIQSNDPNKRTQSEQKVKRTKSLGPRSKTNVTFSNKIDKWFSEMPSDVTDKADRAIMADMIRERMTAYQNNYRSDEMISKMKRRHTNLKSLNQIQHQYLELRADTAPKPRRNDLTLSHYKMKQKSSLNLKTDMNDLEKCENPFDLSDKTQNVQNPDENANDENKSARRDIAKSKSHGTNGLKRINLDQFAVDAYNLNPNHRFTFAQLQNVHNNRFIEEIDEESLRRKADKEHWLRMSQAKTHPSIVNIRLDKEKKENSRSSHLRQALSVVKMDANKDDENYNQHAQIQLPNGRDNQSSSSASSSDNIRRKQTSKAALSKFKTLDVFEGTKNVLPDNHILIEAEQYTNPLVKLDLRRARTQHRHSKELENSNTGVLGRKPHEMATVDFQFGQGEVVITRKANGGLVSPELGTLKSPNAPPNNTEYSGITPLNEHSVNTERSKVDHVLLKGDNDPITLETAGLIQAPDCSFSETDEALEQADIPEEKETNNISQQNSVKNQENDNVHQELSAQTER</sequence>
<proteinExistence type="predicted"/>
<feature type="compositionally biased region" description="Basic and acidic residues" evidence="1">
    <location>
        <begin position="268"/>
        <end position="278"/>
    </location>
</feature>
<feature type="compositionally biased region" description="Polar residues" evidence="1">
    <location>
        <begin position="62"/>
        <end position="75"/>
    </location>
</feature>
<dbReference type="EMBL" id="CACVKT020001449">
    <property type="protein sequence ID" value="CAC5368180.1"/>
    <property type="molecule type" value="Genomic_DNA"/>
</dbReference>
<dbReference type="Proteomes" id="UP000507470">
    <property type="component" value="Unassembled WGS sequence"/>
</dbReference>
<reference evidence="2 3" key="1">
    <citation type="submission" date="2020-06" db="EMBL/GenBank/DDBJ databases">
        <authorList>
            <person name="Li R."/>
            <person name="Bekaert M."/>
        </authorList>
    </citation>
    <scope>NUCLEOTIDE SEQUENCE [LARGE SCALE GENOMIC DNA]</scope>
    <source>
        <strain evidence="3">wild</strain>
    </source>
</reference>
<name>A0A6J8AHK5_MYTCO</name>
<evidence type="ECO:0000313" key="3">
    <source>
        <dbReference type="Proteomes" id="UP000507470"/>
    </source>
</evidence>
<feature type="compositionally biased region" description="Polar residues" evidence="1">
    <location>
        <begin position="167"/>
        <end position="178"/>
    </location>
</feature>
<feature type="compositionally biased region" description="Basic and acidic residues" evidence="1">
    <location>
        <begin position="422"/>
        <end position="433"/>
    </location>
</feature>
<feature type="compositionally biased region" description="Polar residues" evidence="1">
    <location>
        <begin position="547"/>
        <end position="557"/>
    </location>
</feature>
<feature type="region of interest" description="Disordered" evidence="1">
    <location>
        <begin position="57"/>
        <end position="76"/>
    </location>
</feature>
<feature type="region of interest" description="Disordered" evidence="1">
    <location>
        <begin position="159"/>
        <end position="178"/>
    </location>
</feature>
<feature type="compositionally biased region" description="Polar residues" evidence="1">
    <location>
        <begin position="749"/>
        <end position="759"/>
    </location>
</feature>
<accession>A0A6J8AHK5</accession>
<gene>
    <name evidence="2" type="ORF">MCOR_7816</name>
</gene>
<evidence type="ECO:0000313" key="2">
    <source>
        <dbReference type="EMBL" id="CAC5368180.1"/>
    </source>
</evidence>
<dbReference type="OrthoDB" id="6145460at2759"/>
<feature type="region of interest" description="Disordered" evidence="1">
    <location>
        <begin position="547"/>
        <end position="574"/>
    </location>
</feature>
<dbReference type="AlphaFoldDB" id="A0A6J8AHK5"/>
<evidence type="ECO:0000256" key="1">
    <source>
        <dbReference type="SAM" id="MobiDB-lite"/>
    </source>
</evidence>
<protein>
    <submittedName>
        <fullName evidence="2">Uncharacterized protein</fullName>
    </submittedName>
</protein>
<feature type="compositionally biased region" description="Acidic residues" evidence="1">
    <location>
        <begin position="732"/>
        <end position="742"/>
    </location>
</feature>
<feature type="region of interest" description="Disordered" evidence="1">
    <location>
        <begin position="259"/>
        <end position="290"/>
    </location>
</feature>
<feature type="region of interest" description="Disordered" evidence="1">
    <location>
        <begin position="726"/>
        <end position="775"/>
    </location>
</feature>
<feature type="region of interest" description="Disordered" evidence="1">
    <location>
        <begin position="399"/>
        <end position="440"/>
    </location>
</feature>
<feature type="compositionally biased region" description="Basic and acidic residues" evidence="1">
    <location>
        <begin position="399"/>
        <end position="408"/>
    </location>
</feature>
<keyword evidence="3" id="KW-1185">Reference proteome</keyword>